<keyword evidence="3" id="KW-0804">Transcription</keyword>
<evidence type="ECO:0000313" key="7">
    <source>
        <dbReference type="Proteomes" id="UP000199118"/>
    </source>
</evidence>
<dbReference type="RefSeq" id="WP_092680819.1">
    <property type="nucleotide sequence ID" value="NZ_FNMZ01000002.1"/>
</dbReference>
<dbReference type="SUPFAM" id="SSF46785">
    <property type="entry name" value="Winged helix' DNA-binding domain"/>
    <property type="match status" value="1"/>
</dbReference>
<feature type="domain" description="HTH gntR-type" evidence="5">
    <location>
        <begin position="25"/>
        <end position="93"/>
    </location>
</feature>
<evidence type="ECO:0000256" key="1">
    <source>
        <dbReference type="ARBA" id="ARBA00023015"/>
    </source>
</evidence>
<evidence type="ECO:0000256" key="3">
    <source>
        <dbReference type="ARBA" id="ARBA00023163"/>
    </source>
</evidence>
<evidence type="ECO:0000259" key="5">
    <source>
        <dbReference type="PROSITE" id="PS50949"/>
    </source>
</evidence>
<dbReference type="Proteomes" id="UP000199118">
    <property type="component" value="Unassembled WGS sequence"/>
</dbReference>
<evidence type="ECO:0000313" key="6">
    <source>
        <dbReference type="EMBL" id="SDW87769.1"/>
    </source>
</evidence>
<dbReference type="Gene3D" id="1.10.10.10">
    <property type="entry name" value="Winged helix-like DNA-binding domain superfamily/Winged helix DNA-binding domain"/>
    <property type="match status" value="1"/>
</dbReference>
<dbReference type="OrthoDB" id="9028214at2"/>
<dbReference type="STRING" id="356660.SAMN05444336_102602"/>
<feature type="region of interest" description="Disordered" evidence="4">
    <location>
        <begin position="1"/>
        <end position="25"/>
    </location>
</feature>
<proteinExistence type="predicted"/>
<dbReference type="InterPro" id="IPR036388">
    <property type="entry name" value="WH-like_DNA-bd_sf"/>
</dbReference>
<dbReference type="InterPro" id="IPR036390">
    <property type="entry name" value="WH_DNA-bd_sf"/>
</dbReference>
<dbReference type="Gene3D" id="3.40.1410.10">
    <property type="entry name" value="Chorismate lyase-like"/>
    <property type="match status" value="1"/>
</dbReference>
<dbReference type="SMART" id="SM00345">
    <property type="entry name" value="HTH_GNTR"/>
    <property type="match status" value="1"/>
</dbReference>
<dbReference type="AlphaFoldDB" id="A0A1H2X678"/>
<dbReference type="GO" id="GO:0045892">
    <property type="term" value="P:negative regulation of DNA-templated transcription"/>
    <property type="evidence" value="ECO:0007669"/>
    <property type="project" value="TreeGrafter"/>
</dbReference>
<dbReference type="Pfam" id="PF00392">
    <property type="entry name" value="GntR"/>
    <property type="match status" value="1"/>
</dbReference>
<dbReference type="SMART" id="SM00866">
    <property type="entry name" value="UTRA"/>
    <property type="match status" value="1"/>
</dbReference>
<sequence length="268" mass="29811">MTQTEPAAAPSAEGARTGAAGPSAGPRYARIQKVLENRVRDGVYPVGSLMPTEIELAAEFDTSRFTVREALRHLTENGFVERRQGVGTRVIAARPQVRFQQSFDSLSELFQVAVETYFVVLGAEDVTLDADLAEQVGGLPGEVWVRIDGMRWTEPGGKPLCYIQSYVPERFRDLVPQFSGHQGPLFALLESHSEEQIEECVQEIRAMPMPEPYQRMLGLQPGAWSLQLLRRYMTSAGALIASFNWHPADQMTYVMQINRSRLIPDAAG</sequence>
<dbReference type="EMBL" id="FNMZ01000002">
    <property type="protein sequence ID" value="SDW87769.1"/>
    <property type="molecule type" value="Genomic_DNA"/>
</dbReference>
<dbReference type="PANTHER" id="PTHR44846">
    <property type="entry name" value="MANNOSYL-D-GLYCERATE TRANSPORT/METABOLISM SYSTEM REPRESSOR MNGR-RELATED"/>
    <property type="match status" value="1"/>
</dbReference>
<dbReference type="GO" id="GO:0003700">
    <property type="term" value="F:DNA-binding transcription factor activity"/>
    <property type="evidence" value="ECO:0007669"/>
    <property type="project" value="InterPro"/>
</dbReference>
<organism evidence="6 7">
    <name type="scientific">Albimonas donghaensis</name>
    <dbReference type="NCBI Taxonomy" id="356660"/>
    <lineage>
        <taxon>Bacteria</taxon>
        <taxon>Pseudomonadati</taxon>
        <taxon>Pseudomonadota</taxon>
        <taxon>Alphaproteobacteria</taxon>
        <taxon>Rhodobacterales</taxon>
        <taxon>Paracoccaceae</taxon>
        <taxon>Albimonas</taxon>
    </lineage>
</organism>
<dbReference type="CDD" id="cd07377">
    <property type="entry name" value="WHTH_GntR"/>
    <property type="match status" value="1"/>
</dbReference>
<keyword evidence="2" id="KW-0238">DNA-binding</keyword>
<dbReference type="SUPFAM" id="SSF64288">
    <property type="entry name" value="Chorismate lyase-like"/>
    <property type="match status" value="1"/>
</dbReference>
<evidence type="ECO:0000256" key="4">
    <source>
        <dbReference type="SAM" id="MobiDB-lite"/>
    </source>
</evidence>
<reference evidence="6 7" key="1">
    <citation type="submission" date="2016-10" db="EMBL/GenBank/DDBJ databases">
        <authorList>
            <person name="de Groot N.N."/>
        </authorList>
    </citation>
    <scope>NUCLEOTIDE SEQUENCE [LARGE SCALE GENOMIC DNA]</scope>
    <source>
        <strain evidence="6 7">DSM 17890</strain>
    </source>
</reference>
<evidence type="ECO:0000256" key="2">
    <source>
        <dbReference type="ARBA" id="ARBA00023125"/>
    </source>
</evidence>
<dbReference type="PROSITE" id="PS50949">
    <property type="entry name" value="HTH_GNTR"/>
    <property type="match status" value="1"/>
</dbReference>
<accession>A0A1H2X678</accession>
<dbReference type="InterPro" id="IPR011663">
    <property type="entry name" value="UTRA"/>
</dbReference>
<dbReference type="PRINTS" id="PR00035">
    <property type="entry name" value="HTHGNTR"/>
</dbReference>
<name>A0A1H2X678_9RHOB</name>
<dbReference type="InterPro" id="IPR000524">
    <property type="entry name" value="Tscrpt_reg_HTH_GntR"/>
</dbReference>
<dbReference type="PANTHER" id="PTHR44846:SF17">
    <property type="entry name" value="GNTR-FAMILY TRANSCRIPTIONAL REGULATOR"/>
    <property type="match status" value="1"/>
</dbReference>
<dbReference type="GO" id="GO:0003677">
    <property type="term" value="F:DNA binding"/>
    <property type="evidence" value="ECO:0007669"/>
    <property type="project" value="UniProtKB-KW"/>
</dbReference>
<protein>
    <submittedName>
        <fullName evidence="6">Transcriptional regulator, GntR family</fullName>
    </submittedName>
</protein>
<dbReference type="InterPro" id="IPR028978">
    <property type="entry name" value="Chorismate_lyase_/UTRA_dom_sf"/>
</dbReference>
<dbReference type="Pfam" id="PF07702">
    <property type="entry name" value="UTRA"/>
    <property type="match status" value="1"/>
</dbReference>
<keyword evidence="1" id="KW-0805">Transcription regulation</keyword>
<dbReference type="InterPro" id="IPR050679">
    <property type="entry name" value="Bact_HTH_transcr_reg"/>
</dbReference>
<gene>
    <name evidence="6" type="ORF">SAMN05444336_102602</name>
</gene>
<keyword evidence="7" id="KW-1185">Reference proteome</keyword>